<organism evidence="2 3">
    <name type="scientific">Polypedilum vanderplanki</name>
    <name type="common">Sleeping chironomid midge</name>
    <dbReference type="NCBI Taxonomy" id="319348"/>
    <lineage>
        <taxon>Eukaryota</taxon>
        <taxon>Metazoa</taxon>
        <taxon>Ecdysozoa</taxon>
        <taxon>Arthropoda</taxon>
        <taxon>Hexapoda</taxon>
        <taxon>Insecta</taxon>
        <taxon>Pterygota</taxon>
        <taxon>Neoptera</taxon>
        <taxon>Endopterygota</taxon>
        <taxon>Diptera</taxon>
        <taxon>Nematocera</taxon>
        <taxon>Chironomoidea</taxon>
        <taxon>Chironomidae</taxon>
        <taxon>Chironominae</taxon>
        <taxon>Polypedilum</taxon>
        <taxon>Polypedilum</taxon>
    </lineage>
</organism>
<dbReference type="Proteomes" id="UP001107558">
    <property type="component" value="Chromosome 1"/>
</dbReference>
<evidence type="ECO:0000313" key="2">
    <source>
        <dbReference type="EMBL" id="KAG5680472.1"/>
    </source>
</evidence>
<dbReference type="Pfam" id="PF00650">
    <property type="entry name" value="CRAL_TRIO"/>
    <property type="match status" value="1"/>
</dbReference>
<dbReference type="InterPro" id="IPR036865">
    <property type="entry name" value="CRAL-TRIO_dom_sf"/>
</dbReference>
<reference evidence="2" key="1">
    <citation type="submission" date="2021-03" db="EMBL/GenBank/DDBJ databases">
        <title>Chromosome level genome of the anhydrobiotic midge Polypedilum vanderplanki.</title>
        <authorList>
            <person name="Yoshida Y."/>
            <person name="Kikawada T."/>
            <person name="Gusev O."/>
        </authorList>
    </citation>
    <scope>NUCLEOTIDE SEQUENCE</scope>
    <source>
        <strain evidence="2">NIAS01</strain>
        <tissue evidence="2">Whole body or cell culture</tissue>
    </source>
</reference>
<dbReference type="OrthoDB" id="1434354at2759"/>
<dbReference type="SUPFAM" id="SSF46938">
    <property type="entry name" value="CRAL/TRIO N-terminal domain"/>
    <property type="match status" value="1"/>
</dbReference>
<dbReference type="GO" id="GO:1902936">
    <property type="term" value="F:phosphatidylinositol bisphosphate binding"/>
    <property type="evidence" value="ECO:0007669"/>
    <property type="project" value="TreeGrafter"/>
</dbReference>
<accession>A0A9J6CF89</accession>
<evidence type="ECO:0000259" key="1">
    <source>
        <dbReference type="PROSITE" id="PS50191"/>
    </source>
</evidence>
<dbReference type="InterPro" id="IPR036273">
    <property type="entry name" value="CRAL/TRIO_N_dom_sf"/>
</dbReference>
<protein>
    <recommendedName>
        <fullName evidence="1">CRAL-TRIO domain-containing protein</fullName>
    </recommendedName>
</protein>
<dbReference type="PANTHER" id="PTHR10174:SF222">
    <property type="entry name" value="GH10083P-RELATED"/>
    <property type="match status" value="1"/>
</dbReference>
<dbReference type="SUPFAM" id="SSF52087">
    <property type="entry name" value="CRAL/TRIO domain"/>
    <property type="match status" value="1"/>
</dbReference>
<sequence length="263" mass="31217">MDPNIIESQLADFIKWIDEQPELPKNFDRINLVRYLKASEFNLDEAKRLFRKSLQWRKAYPNIFTQRDAYSKEMSDLIKVIQYVPMPTRTSEHNRVSIVRLTDPNPDLIDFNTVIKMFFMVADIRLASLDDIWSEGEIPIWDMSNITIRHFPKLVLSTMRLFMKYTQEAHPVKVVQLHIINCNALLNKGLAVVKPFLKKDVAERIHFHTPNSDTLYKYIPRHILPKDLGGTDNTLEFYQKIIHEYLGSYRDYLMDDERWRLNV</sequence>
<gene>
    <name evidence="2" type="ORF">PVAND_009980</name>
</gene>
<dbReference type="AlphaFoldDB" id="A0A9J6CF89"/>
<dbReference type="Gene3D" id="1.10.8.20">
    <property type="entry name" value="N-terminal domain of phosphatidylinositol transfer protein sec14p"/>
    <property type="match status" value="1"/>
</dbReference>
<dbReference type="InterPro" id="IPR001251">
    <property type="entry name" value="CRAL-TRIO_dom"/>
</dbReference>
<dbReference type="PROSITE" id="PS50191">
    <property type="entry name" value="CRAL_TRIO"/>
    <property type="match status" value="1"/>
</dbReference>
<dbReference type="CDD" id="cd00170">
    <property type="entry name" value="SEC14"/>
    <property type="match status" value="1"/>
</dbReference>
<feature type="domain" description="CRAL-TRIO" evidence="1">
    <location>
        <begin position="140"/>
        <end position="236"/>
    </location>
</feature>
<dbReference type="EMBL" id="JADBJN010000001">
    <property type="protein sequence ID" value="KAG5680472.1"/>
    <property type="molecule type" value="Genomic_DNA"/>
</dbReference>
<name>A0A9J6CF89_POLVA</name>
<dbReference type="GO" id="GO:0016020">
    <property type="term" value="C:membrane"/>
    <property type="evidence" value="ECO:0007669"/>
    <property type="project" value="TreeGrafter"/>
</dbReference>
<proteinExistence type="predicted"/>
<dbReference type="SMART" id="SM00516">
    <property type="entry name" value="SEC14"/>
    <property type="match status" value="1"/>
</dbReference>
<dbReference type="PANTHER" id="PTHR10174">
    <property type="entry name" value="ALPHA-TOCOPHEROL TRANSFER PROTEIN-RELATED"/>
    <property type="match status" value="1"/>
</dbReference>
<comment type="caution">
    <text evidence="2">The sequence shown here is derived from an EMBL/GenBank/DDBJ whole genome shotgun (WGS) entry which is preliminary data.</text>
</comment>
<dbReference type="Gene3D" id="3.40.525.10">
    <property type="entry name" value="CRAL-TRIO lipid binding domain"/>
    <property type="match status" value="1"/>
</dbReference>
<evidence type="ECO:0000313" key="3">
    <source>
        <dbReference type="Proteomes" id="UP001107558"/>
    </source>
</evidence>
<dbReference type="PRINTS" id="PR00180">
    <property type="entry name" value="CRETINALDHBP"/>
</dbReference>
<keyword evidence="3" id="KW-1185">Reference proteome</keyword>